<dbReference type="GO" id="GO:0003677">
    <property type="term" value="F:DNA binding"/>
    <property type="evidence" value="ECO:0007669"/>
    <property type="project" value="UniProtKB-KW"/>
</dbReference>
<dbReference type="InterPro" id="IPR000847">
    <property type="entry name" value="LysR_HTH_N"/>
</dbReference>
<dbReference type="RefSeq" id="WP_128983179.1">
    <property type="nucleotide sequence ID" value="NZ_PDKJ01000018.1"/>
</dbReference>
<dbReference type="GO" id="GO:0005829">
    <property type="term" value="C:cytosol"/>
    <property type="evidence" value="ECO:0007669"/>
    <property type="project" value="TreeGrafter"/>
</dbReference>
<dbReference type="EMBL" id="PDKJ01000018">
    <property type="protein sequence ID" value="RXJ65933.1"/>
    <property type="molecule type" value="Genomic_DNA"/>
</dbReference>
<dbReference type="InterPro" id="IPR050950">
    <property type="entry name" value="HTH-type_LysR_regulators"/>
</dbReference>
<dbReference type="InterPro" id="IPR036390">
    <property type="entry name" value="WH_DNA-bd_sf"/>
</dbReference>
<organism evidence="6 7">
    <name type="scientific">Halarcobacter ebronensis</name>
    <dbReference type="NCBI Taxonomy" id="1462615"/>
    <lineage>
        <taxon>Bacteria</taxon>
        <taxon>Pseudomonadati</taxon>
        <taxon>Campylobacterota</taxon>
        <taxon>Epsilonproteobacteria</taxon>
        <taxon>Campylobacterales</taxon>
        <taxon>Arcobacteraceae</taxon>
        <taxon>Halarcobacter</taxon>
    </lineage>
</organism>
<dbReference type="SUPFAM" id="SSF46785">
    <property type="entry name" value="Winged helix' DNA-binding domain"/>
    <property type="match status" value="1"/>
</dbReference>
<evidence type="ECO:0000256" key="1">
    <source>
        <dbReference type="ARBA" id="ARBA00009437"/>
    </source>
</evidence>
<dbReference type="InterPro" id="IPR036388">
    <property type="entry name" value="WH-like_DNA-bd_sf"/>
</dbReference>
<keyword evidence="2" id="KW-0805">Transcription regulation</keyword>
<accession>A0A4Q0Y7S5</accession>
<dbReference type="InterPro" id="IPR005119">
    <property type="entry name" value="LysR_subst-bd"/>
</dbReference>
<dbReference type="SUPFAM" id="SSF53850">
    <property type="entry name" value="Periplasmic binding protein-like II"/>
    <property type="match status" value="1"/>
</dbReference>
<evidence type="ECO:0000256" key="3">
    <source>
        <dbReference type="ARBA" id="ARBA00023125"/>
    </source>
</evidence>
<protein>
    <recommendedName>
        <fullName evidence="5">HTH lysR-type domain-containing protein</fullName>
    </recommendedName>
</protein>
<dbReference type="PANTHER" id="PTHR30419:SF30">
    <property type="entry name" value="LYSR FAMILY TRANSCRIPTIONAL REGULATOR"/>
    <property type="match status" value="1"/>
</dbReference>
<keyword evidence="3" id="KW-0238">DNA-binding</keyword>
<proteinExistence type="inferred from homology"/>
<dbReference type="Gene3D" id="3.40.190.290">
    <property type="match status" value="1"/>
</dbReference>
<feature type="domain" description="HTH lysR-type" evidence="5">
    <location>
        <begin position="3"/>
        <end position="60"/>
    </location>
</feature>
<comment type="caution">
    <text evidence="6">The sequence shown here is derived from an EMBL/GenBank/DDBJ whole genome shotgun (WGS) entry which is preliminary data.</text>
</comment>
<evidence type="ECO:0000256" key="4">
    <source>
        <dbReference type="ARBA" id="ARBA00023163"/>
    </source>
</evidence>
<dbReference type="FunFam" id="1.10.10.10:FF:000001">
    <property type="entry name" value="LysR family transcriptional regulator"/>
    <property type="match status" value="1"/>
</dbReference>
<dbReference type="AlphaFoldDB" id="A0A4Q0Y7S5"/>
<evidence type="ECO:0000256" key="2">
    <source>
        <dbReference type="ARBA" id="ARBA00023015"/>
    </source>
</evidence>
<dbReference type="PANTHER" id="PTHR30419">
    <property type="entry name" value="HTH-TYPE TRANSCRIPTIONAL REGULATOR YBHD"/>
    <property type="match status" value="1"/>
</dbReference>
<evidence type="ECO:0000313" key="6">
    <source>
        <dbReference type="EMBL" id="RXJ65933.1"/>
    </source>
</evidence>
<gene>
    <name evidence="6" type="ORF">CRV08_13960</name>
</gene>
<evidence type="ECO:0000313" key="7">
    <source>
        <dbReference type="Proteomes" id="UP000290172"/>
    </source>
</evidence>
<dbReference type="Pfam" id="PF03466">
    <property type="entry name" value="LysR_substrate"/>
    <property type="match status" value="1"/>
</dbReference>
<name>A0A4Q0Y7S5_9BACT</name>
<dbReference type="Pfam" id="PF00126">
    <property type="entry name" value="HTH_1"/>
    <property type="match status" value="1"/>
</dbReference>
<reference evidence="6 7" key="1">
    <citation type="submission" date="2017-10" db="EMBL/GenBank/DDBJ databases">
        <title>Genomics of the genus Arcobacter.</title>
        <authorList>
            <person name="Perez-Cataluna A."/>
            <person name="Figueras M.J."/>
        </authorList>
    </citation>
    <scope>NUCLEOTIDE SEQUENCE [LARGE SCALE GENOMIC DNA]</scope>
    <source>
        <strain evidence="6 7">CECT 8993</strain>
    </source>
</reference>
<dbReference type="PROSITE" id="PS50931">
    <property type="entry name" value="HTH_LYSR"/>
    <property type="match status" value="1"/>
</dbReference>
<dbReference type="GO" id="GO:0003700">
    <property type="term" value="F:DNA-binding transcription factor activity"/>
    <property type="evidence" value="ECO:0007669"/>
    <property type="project" value="InterPro"/>
</dbReference>
<comment type="similarity">
    <text evidence="1">Belongs to the LysR transcriptional regulatory family.</text>
</comment>
<evidence type="ECO:0000259" key="5">
    <source>
        <dbReference type="PROSITE" id="PS50931"/>
    </source>
</evidence>
<keyword evidence="4" id="KW-0804">Transcription</keyword>
<sequence>MKITIDDLEAFIAVADFESFNLAANELGITQPALSRRIKKLEDTLGAKLLDRTTRKISVSIVGEEFIIEARRMLEEFNKSIDDVQELIKTRTGSISLTTNMTIANSILPDIVCDFKNANPNIRLRISQDSSPEAIKKVLRRECEFAIAQFSQDDPNIEFEPLINDSFVMICNKKHPLAKKKKIEWEDFESYNFLKLGSNSRTMNILKNELGEKLNYLKGDIEVEQFSALIGLVEKNLGVSAIPSLAKFKRPEIDIITHPINNPTVSRMLGIITYKGRSLSPASKVFCSLIKEKIKNLKR</sequence>
<dbReference type="Proteomes" id="UP000290172">
    <property type="component" value="Unassembled WGS sequence"/>
</dbReference>
<dbReference type="PRINTS" id="PR00039">
    <property type="entry name" value="HTHLYSR"/>
</dbReference>
<dbReference type="Gene3D" id="1.10.10.10">
    <property type="entry name" value="Winged helix-like DNA-binding domain superfamily/Winged helix DNA-binding domain"/>
    <property type="match status" value="1"/>
</dbReference>